<dbReference type="EMBL" id="GBXM01088891">
    <property type="protein sequence ID" value="JAH19686.1"/>
    <property type="molecule type" value="Transcribed_RNA"/>
</dbReference>
<reference evidence="2" key="1">
    <citation type="submission" date="2014-11" db="EMBL/GenBank/DDBJ databases">
        <authorList>
            <person name="Amaro Gonzalez C."/>
        </authorList>
    </citation>
    <scope>NUCLEOTIDE SEQUENCE</scope>
</reference>
<keyword evidence="1" id="KW-0472">Membrane</keyword>
<protein>
    <submittedName>
        <fullName evidence="2">Uncharacterized protein</fullName>
    </submittedName>
</protein>
<accession>A0A0E9QRU6</accession>
<evidence type="ECO:0000313" key="2">
    <source>
        <dbReference type="EMBL" id="JAH19686.1"/>
    </source>
</evidence>
<keyword evidence="1" id="KW-0812">Transmembrane</keyword>
<proteinExistence type="predicted"/>
<name>A0A0E9QRU6_ANGAN</name>
<reference evidence="2" key="2">
    <citation type="journal article" date="2015" name="Fish Shellfish Immunol.">
        <title>Early steps in the European eel (Anguilla anguilla)-Vibrio vulnificus interaction in the gills: Role of the RtxA13 toxin.</title>
        <authorList>
            <person name="Callol A."/>
            <person name="Pajuelo D."/>
            <person name="Ebbesson L."/>
            <person name="Teles M."/>
            <person name="MacKenzie S."/>
            <person name="Amaro C."/>
        </authorList>
    </citation>
    <scope>NUCLEOTIDE SEQUENCE</scope>
</reference>
<keyword evidence="1" id="KW-1133">Transmembrane helix</keyword>
<evidence type="ECO:0000256" key="1">
    <source>
        <dbReference type="SAM" id="Phobius"/>
    </source>
</evidence>
<sequence length="54" mass="6474">MSFMTSYFHLQMNCQAQLSYLYIYCVYAAHILTYSIIMYENRVVYLHCISMITS</sequence>
<dbReference type="AlphaFoldDB" id="A0A0E9QRU6"/>
<organism evidence="2">
    <name type="scientific">Anguilla anguilla</name>
    <name type="common">European freshwater eel</name>
    <name type="synonym">Muraena anguilla</name>
    <dbReference type="NCBI Taxonomy" id="7936"/>
    <lineage>
        <taxon>Eukaryota</taxon>
        <taxon>Metazoa</taxon>
        <taxon>Chordata</taxon>
        <taxon>Craniata</taxon>
        <taxon>Vertebrata</taxon>
        <taxon>Euteleostomi</taxon>
        <taxon>Actinopterygii</taxon>
        <taxon>Neopterygii</taxon>
        <taxon>Teleostei</taxon>
        <taxon>Anguilliformes</taxon>
        <taxon>Anguillidae</taxon>
        <taxon>Anguilla</taxon>
    </lineage>
</organism>
<feature type="transmembrane region" description="Helical" evidence="1">
    <location>
        <begin position="20"/>
        <end position="39"/>
    </location>
</feature>